<feature type="transmembrane region" description="Helical" evidence="1">
    <location>
        <begin position="12"/>
        <end position="36"/>
    </location>
</feature>
<feature type="transmembrane region" description="Helical" evidence="1">
    <location>
        <begin position="148"/>
        <end position="172"/>
    </location>
</feature>
<dbReference type="Proteomes" id="UP000249229">
    <property type="component" value="Unassembled WGS sequence"/>
</dbReference>
<dbReference type="InterPro" id="IPR005625">
    <property type="entry name" value="PepSY-ass_TM"/>
</dbReference>
<dbReference type="PANTHER" id="PTHR34219:SF9">
    <property type="entry name" value="IRON-REGULATED INNER MEMBRANE PROTEIN"/>
    <property type="match status" value="1"/>
</dbReference>
<keyword evidence="1" id="KW-0472">Membrane</keyword>
<sequence>MRTDIIKTYKDIHSWVGIVAGLALFVAFYAGAITMFEEPLNRWASAPTPIAAPPSLQRTPELVDKLLRAHPEARAAYTVHWETGPDTPARVSWTTGTRRAPGPTWLAALAPDGSLQVVQQRPSPVAQLVDVLHQQVGLPFPHEVAMPIMGVIALLYAVAIVSGVICLLPSLVKDLFALRFGRNVKRMWLDLHNVLGLFSLPFHIVMAVTAVIFAFHDQIYAAQGAVQQIGAAKVERRAPPRDRPAPPPLAAVTGTLSPLALQQRIAQQVPGFRIRAVSYEYNRKEGAHASFIGNDPRYGARAPTYGMGEVDTRTGAITEADYLPGRQGGWFATVTSFFTLHFGSFGGAPVRWSYFFLGLAGAFLFYSGNLLWIESRRRKERKAGAVEQTRATRILGALTVGVPLGCVAGISVTIAAAKWLPPALPDLAAWHSRIYYAVFVAMVAWALARGAARSGTSLLWVAAATTAAIPLTSLTSALSGTGWSHDGATRLVDLTAAAAAMAFAVAAQSAWRRARHGPRDSVWSMARPAAT</sequence>
<comment type="caution">
    <text evidence="2">The sequence shown here is derived from an EMBL/GenBank/DDBJ whole genome shotgun (WGS) entry which is preliminary data.</text>
</comment>
<keyword evidence="1" id="KW-0812">Transmembrane</keyword>
<gene>
    <name evidence="2" type="ORF">DI544_02515</name>
</gene>
<feature type="transmembrane region" description="Helical" evidence="1">
    <location>
        <begin position="434"/>
        <end position="451"/>
    </location>
</feature>
<feature type="transmembrane region" description="Helical" evidence="1">
    <location>
        <begin position="193"/>
        <end position="215"/>
    </location>
</feature>
<dbReference type="EMBL" id="QFQI01000001">
    <property type="protein sequence ID" value="PZQ63068.1"/>
    <property type="molecule type" value="Genomic_DNA"/>
</dbReference>
<proteinExistence type="predicted"/>
<reference evidence="2 3" key="1">
    <citation type="submission" date="2017-08" db="EMBL/GenBank/DDBJ databases">
        <title>Infants hospitalized years apart are colonized by the same room-sourced microbial strains.</title>
        <authorList>
            <person name="Brooks B."/>
            <person name="Olm M.R."/>
            <person name="Firek B.A."/>
            <person name="Baker R."/>
            <person name="Thomas B.C."/>
            <person name="Morowitz M.J."/>
            <person name="Banfield J.F."/>
        </authorList>
    </citation>
    <scope>NUCLEOTIDE SEQUENCE [LARGE SCALE GENOMIC DNA]</scope>
    <source>
        <strain evidence="2">S2_005_001_R1_22</strain>
    </source>
</reference>
<evidence type="ECO:0000256" key="1">
    <source>
        <dbReference type="SAM" id="Phobius"/>
    </source>
</evidence>
<feature type="transmembrane region" description="Helical" evidence="1">
    <location>
        <begin position="394"/>
        <end position="414"/>
    </location>
</feature>
<feature type="transmembrane region" description="Helical" evidence="1">
    <location>
        <begin position="491"/>
        <end position="511"/>
    </location>
</feature>
<accession>A0A2W5PEU1</accession>
<feature type="transmembrane region" description="Helical" evidence="1">
    <location>
        <begin position="352"/>
        <end position="373"/>
    </location>
</feature>
<dbReference type="PANTHER" id="PTHR34219">
    <property type="entry name" value="IRON-REGULATED INNER MEMBRANE PROTEIN-RELATED"/>
    <property type="match status" value="1"/>
</dbReference>
<dbReference type="AlphaFoldDB" id="A0A2W5PEU1"/>
<evidence type="ECO:0000313" key="3">
    <source>
        <dbReference type="Proteomes" id="UP000249229"/>
    </source>
</evidence>
<protein>
    <submittedName>
        <fullName evidence="2">PepSY domain-containing protein</fullName>
    </submittedName>
</protein>
<feature type="transmembrane region" description="Helical" evidence="1">
    <location>
        <begin position="458"/>
        <end position="479"/>
    </location>
</feature>
<organism evidence="2 3">
    <name type="scientific">Sphingomonas taxi</name>
    <dbReference type="NCBI Taxonomy" id="1549858"/>
    <lineage>
        <taxon>Bacteria</taxon>
        <taxon>Pseudomonadati</taxon>
        <taxon>Pseudomonadota</taxon>
        <taxon>Alphaproteobacteria</taxon>
        <taxon>Sphingomonadales</taxon>
        <taxon>Sphingomonadaceae</taxon>
        <taxon>Sphingomonas</taxon>
    </lineage>
</organism>
<dbReference type="Pfam" id="PF03929">
    <property type="entry name" value="PepSY_TM"/>
    <property type="match status" value="1"/>
</dbReference>
<name>A0A2W5PEU1_9SPHN</name>
<evidence type="ECO:0000313" key="2">
    <source>
        <dbReference type="EMBL" id="PZQ63068.1"/>
    </source>
</evidence>
<keyword evidence="1" id="KW-1133">Transmembrane helix</keyword>